<reference evidence="1 2" key="1">
    <citation type="submission" date="2024-01" db="EMBL/GenBank/DDBJ databases">
        <title>Genome assemblies of Stephania.</title>
        <authorList>
            <person name="Yang L."/>
        </authorList>
    </citation>
    <scope>NUCLEOTIDE SEQUENCE [LARGE SCALE GENOMIC DNA]</scope>
    <source>
        <strain evidence="1">JXDWG</strain>
        <tissue evidence="1">Leaf</tissue>
    </source>
</reference>
<keyword evidence="2" id="KW-1185">Reference proteome</keyword>
<sequence length="68" mass="8313">MFSFNLVCELQWGWHPLYRPFGDDDNCIYTMCTSYTYTTSHTTHHKQHRQYMEELVYIGEDYKLHDNT</sequence>
<name>A0AAP0P1X5_9MAGN</name>
<gene>
    <name evidence="1" type="ORF">Scep_014616</name>
</gene>
<dbReference type="Proteomes" id="UP001419268">
    <property type="component" value="Unassembled WGS sequence"/>
</dbReference>
<dbReference type="AlphaFoldDB" id="A0AAP0P1X5"/>
<protein>
    <submittedName>
        <fullName evidence="1">Uncharacterized protein</fullName>
    </submittedName>
</protein>
<comment type="caution">
    <text evidence="1">The sequence shown here is derived from an EMBL/GenBank/DDBJ whole genome shotgun (WGS) entry which is preliminary data.</text>
</comment>
<evidence type="ECO:0000313" key="1">
    <source>
        <dbReference type="EMBL" id="KAK9125770.1"/>
    </source>
</evidence>
<dbReference type="EMBL" id="JBBNAG010000006">
    <property type="protein sequence ID" value="KAK9125770.1"/>
    <property type="molecule type" value="Genomic_DNA"/>
</dbReference>
<accession>A0AAP0P1X5</accession>
<proteinExistence type="predicted"/>
<evidence type="ECO:0000313" key="2">
    <source>
        <dbReference type="Proteomes" id="UP001419268"/>
    </source>
</evidence>
<organism evidence="1 2">
    <name type="scientific">Stephania cephalantha</name>
    <dbReference type="NCBI Taxonomy" id="152367"/>
    <lineage>
        <taxon>Eukaryota</taxon>
        <taxon>Viridiplantae</taxon>
        <taxon>Streptophyta</taxon>
        <taxon>Embryophyta</taxon>
        <taxon>Tracheophyta</taxon>
        <taxon>Spermatophyta</taxon>
        <taxon>Magnoliopsida</taxon>
        <taxon>Ranunculales</taxon>
        <taxon>Menispermaceae</taxon>
        <taxon>Menispermoideae</taxon>
        <taxon>Cissampelideae</taxon>
        <taxon>Stephania</taxon>
    </lineage>
</organism>